<dbReference type="Proteomes" id="UP000530186">
    <property type="component" value="Unassembled WGS sequence"/>
</dbReference>
<keyword evidence="3" id="KW-1185">Reference proteome</keyword>
<dbReference type="GeneID" id="303194308"/>
<evidence type="ECO:0000256" key="1">
    <source>
        <dbReference type="SAM" id="Phobius"/>
    </source>
</evidence>
<gene>
    <name evidence="2" type="ORF">HZR21_02155</name>
</gene>
<sequence length="84" mass="9357">MDKDSKLNLQVTAVIWGIGLVLLLLGLIFKRKMLWIGVLAFAGFALTVALIYALVQTLRHKGTFRKNFLKALSTLSAEILLNGW</sequence>
<evidence type="ECO:0000313" key="2">
    <source>
        <dbReference type="EMBL" id="MBA0015957.1"/>
    </source>
</evidence>
<reference evidence="2 3" key="1">
    <citation type="submission" date="2020-07" db="EMBL/GenBank/DDBJ databases">
        <authorList>
            <person name="Hilgarth M."/>
            <person name="Werum V."/>
            <person name="Vogel R.F."/>
        </authorList>
    </citation>
    <scope>NUCLEOTIDE SEQUENCE [LARGE SCALE GENOMIC DNA]</scope>
    <source>
        <strain evidence="2 3">DSM 28961</strain>
    </source>
</reference>
<evidence type="ECO:0000313" key="3">
    <source>
        <dbReference type="Proteomes" id="UP000530186"/>
    </source>
</evidence>
<organism evidence="2 3">
    <name type="scientific">Pseudolactococcus laudensis</name>
    <dbReference type="NCBI Taxonomy" id="1494461"/>
    <lineage>
        <taxon>Bacteria</taxon>
        <taxon>Bacillati</taxon>
        <taxon>Bacillota</taxon>
        <taxon>Bacilli</taxon>
        <taxon>Lactobacillales</taxon>
        <taxon>Streptococcaceae</taxon>
        <taxon>Pseudolactococcus</taxon>
    </lineage>
</organism>
<dbReference type="RefSeq" id="WP_180746022.1">
    <property type="nucleotide sequence ID" value="NZ_CBCRWQ010000001.1"/>
</dbReference>
<dbReference type="EMBL" id="JACBNY010000002">
    <property type="protein sequence ID" value="MBA0015957.1"/>
    <property type="molecule type" value="Genomic_DNA"/>
</dbReference>
<keyword evidence="1" id="KW-0472">Membrane</keyword>
<proteinExistence type="predicted"/>
<accession>A0A7V8SJ38</accession>
<comment type="caution">
    <text evidence="2">The sequence shown here is derived from an EMBL/GenBank/DDBJ whole genome shotgun (WGS) entry which is preliminary data.</text>
</comment>
<protein>
    <submittedName>
        <fullName evidence="2">Uncharacterized protein</fullName>
    </submittedName>
</protein>
<name>A0A7V8SJ38_9LACT</name>
<keyword evidence="1" id="KW-0812">Transmembrane</keyword>
<keyword evidence="1" id="KW-1133">Transmembrane helix</keyword>
<dbReference type="AlphaFoldDB" id="A0A7V8SJ38"/>
<feature type="transmembrane region" description="Helical" evidence="1">
    <location>
        <begin position="34"/>
        <end position="55"/>
    </location>
</feature>
<feature type="transmembrane region" description="Helical" evidence="1">
    <location>
        <begin position="7"/>
        <end position="28"/>
    </location>
</feature>